<feature type="region of interest" description="Disordered" evidence="1">
    <location>
        <begin position="673"/>
        <end position="697"/>
    </location>
</feature>
<reference evidence="3 4" key="1">
    <citation type="journal article" date="2016" name="Mol. Biol. Evol.">
        <title>Comparative Genomics of Early-Diverging Mushroom-Forming Fungi Provides Insights into the Origins of Lignocellulose Decay Capabilities.</title>
        <authorList>
            <person name="Nagy L.G."/>
            <person name="Riley R."/>
            <person name="Tritt A."/>
            <person name="Adam C."/>
            <person name="Daum C."/>
            <person name="Floudas D."/>
            <person name="Sun H."/>
            <person name="Yadav J.S."/>
            <person name="Pangilinan J."/>
            <person name="Larsson K.H."/>
            <person name="Matsuura K."/>
            <person name="Barry K."/>
            <person name="Labutti K."/>
            <person name="Kuo R."/>
            <person name="Ohm R.A."/>
            <person name="Bhattacharya S.S."/>
            <person name="Shirouzu T."/>
            <person name="Yoshinaga Y."/>
            <person name="Martin F.M."/>
            <person name="Grigoriev I.V."/>
            <person name="Hibbett D.S."/>
        </authorList>
    </citation>
    <scope>NUCLEOTIDE SEQUENCE [LARGE SCALE GENOMIC DNA]</scope>
    <source>
        <strain evidence="3 4">HHB12029</strain>
    </source>
</reference>
<feature type="compositionally biased region" description="Low complexity" evidence="1">
    <location>
        <begin position="301"/>
        <end position="311"/>
    </location>
</feature>
<feature type="region of interest" description="Disordered" evidence="1">
    <location>
        <begin position="154"/>
        <end position="267"/>
    </location>
</feature>
<keyword evidence="4" id="KW-1185">Reference proteome</keyword>
<dbReference type="OrthoDB" id="3199820at2759"/>
<feature type="compositionally biased region" description="Polar residues" evidence="1">
    <location>
        <begin position="154"/>
        <end position="168"/>
    </location>
</feature>
<dbReference type="InParanoid" id="A0A165Q0V0"/>
<dbReference type="Proteomes" id="UP000077266">
    <property type="component" value="Unassembled WGS sequence"/>
</dbReference>
<dbReference type="AlphaFoldDB" id="A0A165Q0V0"/>
<accession>A0A165Q0V0</accession>
<feature type="compositionally biased region" description="Polar residues" evidence="1">
    <location>
        <begin position="466"/>
        <end position="477"/>
    </location>
</feature>
<dbReference type="Pfam" id="PF25823">
    <property type="entry name" value="Ams2-SPT21_N"/>
    <property type="match status" value="1"/>
</dbReference>
<feature type="region of interest" description="Disordered" evidence="1">
    <location>
        <begin position="589"/>
        <end position="629"/>
    </location>
</feature>
<feature type="compositionally biased region" description="Low complexity" evidence="1">
    <location>
        <begin position="234"/>
        <end position="243"/>
    </location>
</feature>
<feature type="region of interest" description="Disordered" evidence="1">
    <location>
        <begin position="284"/>
        <end position="525"/>
    </location>
</feature>
<feature type="compositionally biased region" description="Pro residues" evidence="1">
    <location>
        <begin position="349"/>
        <end position="361"/>
    </location>
</feature>
<feature type="compositionally biased region" description="Polar residues" evidence="1">
    <location>
        <begin position="506"/>
        <end position="524"/>
    </location>
</feature>
<dbReference type="InterPro" id="IPR057725">
    <property type="entry name" value="Ams2-SPT21_N"/>
</dbReference>
<evidence type="ECO:0000256" key="1">
    <source>
        <dbReference type="SAM" id="MobiDB-lite"/>
    </source>
</evidence>
<proteinExistence type="predicted"/>
<evidence type="ECO:0000259" key="2">
    <source>
        <dbReference type="Pfam" id="PF25823"/>
    </source>
</evidence>
<evidence type="ECO:0000313" key="3">
    <source>
        <dbReference type="EMBL" id="KZW02928.1"/>
    </source>
</evidence>
<feature type="compositionally biased region" description="Pro residues" evidence="1">
    <location>
        <begin position="255"/>
        <end position="267"/>
    </location>
</feature>
<gene>
    <name evidence="3" type="ORF">EXIGLDRAFT_829048</name>
</gene>
<feature type="compositionally biased region" description="Basic and acidic residues" evidence="1">
    <location>
        <begin position="447"/>
        <end position="456"/>
    </location>
</feature>
<evidence type="ECO:0000313" key="4">
    <source>
        <dbReference type="Proteomes" id="UP000077266"/>
    </source>
</evidence>
<feature type="compositionally biased region" description="Low complexity" evidence="1">
    <location>
        <begin position="494"/>
        <end position="505"/>
    </location>
</feature>
<dbReference type="EMBL" id="KV425886">
    <property type="protein sequence ID" value="KZW02928.1"/>
    <property type="molecule type" value="Genomic_DNA"/>
</dbReference>
<feature type="compositionally biased region" description="Low complexity" evidence="1">
    <location>
        <begin position="329"/>
        <end position="348"/>
    </location>
</feature>
<name>A0A165Q0V0_EXIGL</name>
<sequence length="697" mass="72910">MTARELPIKIVYTINPSPHPIVARYKRVPTTVISLPDALNAASNVEYGKVRLRDCLHAVCQASPELIADQKRDYTVYVLDPLEQAETPFASSSKTEPKMSPTWGAPVGMGLMSWCLSSDGDDDAEPVFVLGKLITHPISGQMVEVYVSLQETRAQTQQKHNDQLNSWGTPAASKAPSRQNSAQPPTKRPLPTPRSTSSPAPVSAQEVVDLTGDDPSNVKAVSRAKKKPADTKKPATTSTPANALARSRSSTLPQGQPPGPVPYPYAAPQPVPSAYQWYWAQQAGAPPQPGMVPYPMPPFPHNFYPPSSDAPGPEHPPPPVRAPPKSGLATPAASSSTAKPAPKPKQQTKPPPPRPAVPPPDQKQGTFSSAKRPSLPVSRTKSLPAPATSSATALALPAPSPAPTHTPAPSDTPAPSAGKENVSPEASTSTSGEKKRRLSASAEENAEEHPRKKLNSDDNADGTDAIPTTNDLASAPTTPRVAAKQLMPDAALESSPLFSPGVSSSAALSTNNIPVTPARSTSASHRIFGSASANELLASLLASSPLQWSDGAAAAFSPLRNTPGTQSRLADLFSSSPIARAPTASLQALGLGLPPSSPLPPTSSPTRDENEDEDNERADASPATADNIDQAMDSDTAFKFGDLGFLNGLSFAGAELEDTAEMWNVLGPFIKQEGQSTSSDASTPMEHDAAPAETAVA</sequence>
<feature type="compositionally biased region" description="Polar residues" evidence="1">
    <location>
        <begin position="673"/>
        <end position="682"/>
    </location>
</feature>
<feature type="compositionally biased region" description="Pro residues" evidence="1">
    <location>
        <begin position="313"/>
        <end position="322"/>
    </location>
</feature>
<feature type="compositionally biased region" description="Polar residues" evidence="1">
    <location>
        <begin position="364"/>
        <end position="381"/>
    </location>
</feature>
<feature type="compositionally biased region" description="Pro residues" evidence="1">
    <location>
        <begin position="286"/>
        <end position="300"/>
    </location>
</feature>
<protein>
    <recommendedName>
        <fullName evidence="2">Ams2/SPT21 N-terminal domain-containing protein</fullName>
    </recommendedName>
</protein>
<feature type="compositionally biased region" description="Pro residues" evidence="1">
    <location>
        <begin position="398"/>
        <end position="412"/>
    </location>
</feature>
<feature type="compositionally biased region" description="Low complexity" evidence="1">
    <location>
        <begin position="382"/>
        <end position="397"/>
    </location>
</feature>
<feature type="domain" description="Ams2/SPT21 N-terminal" evidence="2">
    <location>
        <begin position="3"/>
        <end position="88"/>
    </location>
</feature>
<organism evidence="3 4">
    <name type="scientific">Exidia glandulosa HHB12029</name>
    <dbReference type="NCBI Taxonomy" id="1314781"/>
    <lineage>
        <taxon>Eukaryota</taxon>
        <taxon>Fungi</taxon>
        <taxon>Dikarya</taxon>
        <taxon>Basidiomycota</taxon>
        <taxon>Agaricomycotina</taxon>
        <taxon>Agaricomycetes</taxon>
        <taxon>Auriculariales</taxon>
        <taxon>Exidiaceae</taxon>
        <taxon>Exidia</taxon>
    </lineage>
</organism>